<dbReference type="InParanoid" id="A0A162N362"/>
<organism evidence="1 2">
    <name type="scientific">Phycomyces blakesleeanus (strain ATCC 8743b / DSM 1359 / FGSC 10004 / NBRC 33097 / NRRL 1555)</name>
    <dbReference type="NCBI Taxonomy" id="763407"/>
    <lineage>
        <taxon>Eukaryota</taxon>
        <taxon>Fungi</taxon>
        <taxon>Fungi incertae sedis</taxon>
        <taxon>Mucoromycota</taxon>
        <taxon>Mucoromycotina</taxon>
        <taxon>Mucoromycetes</taxon>
        <taxon>Mucorales</taxon>
        <taxon>Phycomycetaceae</taxon>
        <taxon>Phycomyces</taxon>
    </lineage>
</organism>
<dbReference type="AlphaFoldDB" id="A0A162N362"/>
<dbReference type="RefSeq" id="XP_018283434.1">
    <property type="nucleotide sequence ID" value="XM_018437676.1"/>
</dbReference>
<dbReference type="VEuPathDB" id="FungiDB:PHYBLDRAFT_176161"/>
<gene>
    <name evidence="1" type="ORF">PHYBLDRAFT_176161</name>
</gene>
<sequence>MSHLPGVLFFWKDLERPIDMILLQSDQSKSFGKEEHLCYWEIRLTGIAEDIILSFSLTLRFSSNQYSFTTQTMKEEMSSLRAYICCLIEHTIGSYRTAIESRKEPEKNIENVLFRKTEICHYLCGQSAVLKPTNRRTSNFEVVSDDVASSQLWSSLTRISLGTVARETGIDHESSPYLTADIFEPMILLCLEACGSMDLFEDSSLILSWER</sequence>
<dbReference type="Proteomes" id="UP000077315">
    <property type="component" value="Unassembled WGS sequence"/>
</dbReference>
<keyword evidence="2" id="KW-1185">Reference proteome</keyword>
<evidence type="ECO:0000313" key="1">
    <source>
        <dbReference type="EMBL" id="OAD65394.1"/>
    </source>
</evidence>
<reference evidence="2" key="1">
    <citation type="submission" date="2015-06" db="EMBL/GenBank/DDBJ databases">
        <title>Expansion of signal transduction pathways in fungi by whole-genome duplication.</title>
        <authorList>
            <consortium name="DOE Joint Genome Institute"/>
            <person name="Corrochano L.M."/>
            <person name="Kuo A."/>
            <person name="Marcet-Houben M."/>
            <person name="Polaino S."/>
            <person name="Salamov A."/>
            <person name="Villalobos J.M."/>
            <person name="Alvarez M.I."/>
            <person name="Avalos J."/>
            <person name="Benito E.P."/>
            <person name="Benoit I."/>
            <person name="Burger G."/>
            <person name="Camino L.P."/>
            <person name="Canovas D."/>
            <person name="Cerda-Olmedo E."/>
            <person name="Cheng J.-F."/>
            <person name="Dominguez A."/>
            <person name="Elias M."/>
            <person name="Eslava A.P."/>
            <person name="Glaser F."/>
            <person name="Grimwood J."/>
            <person name="Gutierrez G."/>
            <person name="Heitman J."/>
            <person name="Henrissat B."/>
            <person name="Iturriaga E.A."/>
            <person name="Lang B.F."/>
            <person name="Lavin J.L."/>
            <person name="Lee S."/>
            <person name="Li W."/>
            <person name="Lindquist E."/>
            <person name="Lopez-Garcia S."/>
            <person name="Luque E.M."/>
            <person name="Marcos A.T."/>
            <person name="Martin J."/>
            <person name="McCluskey K."/>
            <person name="Medina H.R."/>
            <person name="Miralles-Duran A."/>
            <person name="Miyazaki A."/>
            <person name="Munoz-Torres E."/>
            <person name="Oguiza J.A."/>
            <person name="Ohm R."/>
            <person name="Olmedo M."/>
            <person name="Orejas M."/>
            <person name="Ortiz-Castellanos L."/>
            <person name="Pisabarro A.G."/>
            <person name="Rodriguez-Romero J."/>
            <person name="Ruiz-Herrera J."/>
            <person name="Ruiz-Vazquez R."/>
            <person name="Sanz C."/>
            <person name="Schackwitz W."/>
            <person name="Schmutz J."/>
            <person name="Shahriari M."/>
            <person name="Shelest E."/>
            <person name="Silva-Franco F."/>
            <person name="Soanes D."/>
            <person name="Syed K."/>
            <person name="Tagua V.G."/>
            <person name="Talbot N.J."/>
            <person name="Thon M."/>
            <person name="De vries R.P."/>
            <person name="Wiebenga A."/>
            <person name="Yadav J.S."/>
            <person name="Braun E.L."/>
            <person name="Baker S."/>
            <person name="Garre V."/>
            <person name="Horwitz B."/>
            <person name="Torres-Martinez S."/>
            <person name="Idnurm A."/>
            <person name="Herrera-Estrella A."/>
            <person name="Gabaldon T."/>
            <person name="Grigoriev I.V."/>
        </authorList>
    </citation>
    <scope>NUCLEOTIDE SEQUENCE [LARGE SCALE GENOMIC DNA]</scope>
    <source>
        <strain evidence="2">NRRL 1555(-)</strain>
    </source>
</reference>
<dbReference type="EMBL" id="KV441028">
    <property type="protein sequence ID" value="OAD65394.1"/>
    <property type="molecule type" value="Genomic_DNA"/>
</dbReference>
<evidence type="ECO:0000313" key="2">
    <source>
        <dbReference type="Proteomes" id="UP000077315"/>
    </source>
</evidence>
<protein>
    <submittedName>
        <fullName evidence="1">Uncharacterized protein</fullName>
    </submittedName>
</protein>
<dbReference type="GeneID" id="28998582"/>
<accession>A0A162N362</accession>
<proteinExistence type="predicted"/>
<name>A0A162N362_PHYB8</name>